<feature type="transmembrane region" description="Helical" evidence="5">
    <location>
        <begin position="100"/>
        <end position="123"/>
    </location>
</feature>
<keyword evidence="2 5" id="KW-0812">Transmembrane</keyword>
<gene>
    <name evidence="7" type="ORF">ALO_00710</name>
</gene>
<dbReference type="STRING" id="1009370.ALO_00710"/>
<keyword evidence="4 5" id="KW-0472">Membrane</keyword>
<evidence type="ECO:0000256" key="4">
    <source>
        <dbReference type="ARBA" id="ARBA00023136"/>
    </source>
</evidence>
<dbReference type="eggNOG" id="COG3339">
    <property type="taxonomic scope" value="Bacteria"/>
</dbReference>
<dbReference type="EMBL" id="AFGF01000007">
    <property type="protein sequence ID" value="EGO65897.1"/>
    <property type="molecule type" value="Genomic_DNA"/>
</dbReference>
<dbReference type="InterPro" id="IPR010652">
    <property type="entry name" value="DUF1232"/>
</dbReference>
<comment type="caution">
    <text evidence="7">The sequence shown here is derived from an EMBL/GenBank/DDBJ whole genome shotgun (WGS) entry which is preliminary data.</text>
</comment>
<evidence type="ECO:0000256" key="1">
    <source>
        <dbReference type="ARBA" id="ARBA00004127"/>
    </source>
</evidence>
<dbReference type="Pfam" id="PF06803">
    <property type="entry name" value="DUF1232"/>
    <property type="match status" value="1"/>
</dbReference>
<sequence length="131" mass="15157">MSYSKIVNLWAWLKLLKEDTIALYYAWKHPLTPGYVKGMLLVLAVYLFSPIDLLPDYMPLLGIADDAALLSAATLYFHRMLPESVRLECRQQSLKWQKRLPWVLAAGIILIVSWTVFWLVLVIKGIQYIFS</sequence>
<keyword evidence="3 5" id="KW-1133">Transmembrane helix</keyword>
<evidence type="ECO:0000256" key="5">
    <source>
        <dbReference type="SAM" id="Phobius"/>
    </source>
</evidence>
<evidence type="ECO:0000313" key="7">
    <source>
        <dbReference type="EMBL" id="EGO65897.1"/>
    </source>
</evidence>
<keyword evidence="8" id="KW-1185">Reference proteome</keyword>
<dbReference type="Proteomes" id="UP000003240">
    <property type="component" value="Unassembled WGS sequence"/>
</dbReference>
<protein>
    <recommendedName>
        <fullName evidence="6">DUF1232 domain-containing protein</fullName>
    </recommendedName>
</protein>
<evidence type="ECO:0000256" key="3">
    <source>
        <dbReference type="ARBA" id="ARBA00022989"/>
    </source>
</evidence>
<evidence type="ECO:0000259" key="6">
    <source>
        <dbReference type="Pfam" id="PF06803"/>
    </source>
</evidence>
<evidence type="ECO:0000256" key="2">
    <source>
        <dbReference type="ARBA" id="ARBA00022692"/>
    </source>
</evidence>
<feature type="domain" description="DUF1232" evidence="6">
    <location>
        <begin position="37"/>
        <end position="71"/>
    </location>
</feature>
<organism evidence="7 8">
    <name type="scientific">Acetonema longum DSM 6540</name>
    <dbReference type="NCBI Taxonomy" id="1009370"/>
    <lineage>
        <taxon>Bacteria</taxon>
        <taxon>Bacillati</taxon>
        <taxon>Bacillota</taxon>
        <taxon>Negativicutes</taxon>
        <taxon>Acetonemataceae</taxon>
        <taxon>Acetonema</taxon>
    </lineage>
</organism>
<accession>F7NDN5</accession>
<dbReference type="GO" id="GO:0012505">
    <property type="term" value="C:endomembrane system"/>
    <property type="evidence" value="ECO:0007669"/>
    <property type="project" value="UniProtKB-SubCell"/>
</dbReference>
<dbReference type="OrthoDB" id="9800202at2"/>
<dbReference type="AlphaFoldDB" id="F7NDN5"/>
<dbReference type="RefSeq" id="WP_004573056.1">
    <property type="nucleotide sequence ID" value="NZ_AFGF01000007.1"/>
</dbReference>
<evidence type="ECO:0000313" key="8">
    <source>
        <dbReference type="Proteomes" id="UP000003240"/>
    </source>
</evidence>
<reference evidence="7 8" key="1">
    <citation type="journal article" date="2011" name="EMBO J.">
        <title>Structural diversity of bacterial flagellar motors.</title>
        <authorList>
            <person name="Chen S."/>
            <person name="Beeby M."/>
            <person name="Murphy G.E."/>
            <person name="Leadbetter J.R."/>
            <person name="Hendrixson D.R."/>
            <person name="Briegel A."/>
            <person name="Li Z."/>
            <person name="Shi J."/>
            <person name="Tocheva E.I."/>
            <person name="Muller A."/>
            <person name="Dobro M.J."/>
            <person name="Jensen G.J."/>
        </authorList>
    </citation>
    <scope>NUCLEOTIDE SEQUENCE [LARGE SCALE GENOMIC DNA]</scope>
    <source>
        <strain evidence="7 8">DSM 6540</strain>
    </source>
</reference>
<proteinExistence type="predicted"/>
<name>F7NDN5_9FIRM</name>
<comment type="subcellular location">
    <subcellularLocation>
        <location evidence="1">Endomembrane system</location>
        <topology evidence="1">Multi-pass membrane protein</topology>
    </subcellularLocation>
</comment>